<dbReference type="InterPro" id="IPR001841">
    <property type="entry name" value="Znf_RING"/>
</dbReference>
<organism evidence="3 4">
    <name type="scientific">Lobosporangium transversale</name>
    <dbReference type="NCBI Taxonomy" id="64571"/>
    <lineage>
        <taxon>Eukaryota</taxon>
        <taxon>Fungi</taxon>
        <taxon>Fungi incertae sedis</taxon>
        <taxon>Mucoromycota</taxon>
        <taxon>Mortierellomycotina</taxon>
        <taxon>Mortierellomycetes</taxon>
        <taxon>Mortierellales</taxon>
        <taxon>Mortierellaceae</taxon>
        <taxon>Lobosporangium</taxon>
    </lineage>
</organism>
<dbReference type="Gene3D" id="3.10.110.20">
    <property type="entry name" value="RWD domain-like"/>
    <property type="match status" value="1"/>
</dbReference>
<dbReference type="InParanoid" id="A0A1Y2GEV7"/>
<dbReference type="Pfam" id="PF18890">
    <property type="entry name" value="FANCL_d2"/>
    <property type="match status" value="1"/>
</dbReference>
<proteinExistence type="predicted"/>
<dbReference type="Gene3D" id="3.30.40.10">
    <property type="entry name" value="Zinc/RING finger domain, C3HC4 (zinc finger)"/>
    <property type="match status" value="1"/>
</dbReference>
<dbReference type="OrthoDB" id="10263265at2759"/>
<dbReference type="CDD" id="cd23786">
    <property type="entry name" value="ELF_FANCL"/>
    <property type="match status" value="1"/>
</dbReference>
<dbReference type="Proteomes" id="UP000193648">
    <property type="component" value="Unassembled WGS sequence"/>
</dbReference>
<evidence type="ECO:0000313" key="4">
    <source>
        <dbReference type="Proteomes" id="UP000193648"/>
    </source>
</evidence>
<dbReference type="AlphaFoldDB" id="A0A1Y2GEV7"/>
<dbReference type="InterPro" id="IPR044037">
    <property type="entry name" value="FANCL_d3"/>
</dbReference>
<dbReference type="InterPro" id="IPR026848">
    <property type="entry name" value="Fancl"/>
</dbReference>
<evidence type="ECO:0000313" key="3">
    <source>
        <dbReference type="EMBL" id="ORZ08813.1"/>
    </source>
</evidence>
<reference evidence="3 4" key="1">
    <citation type="submission" date="2016-07" db="EMBL/GenBank/DDBJ databases">
        <title>Pervasive Adenine N6-methylation of Active Genes in Fungi.</title>
        <authorList>
            <consortium name="DOE Joint Genome Institute"/>
            <person name="Mondo S.J."/>
            <person name="Dannebaum R.O."/>
            <person name="Kuo R.C."/>
            <person name="Labutti K."/>
            <person name="Haridas S."/>
            <person name="Kuo A."/>
            <person name="Salamov A."/>
            <person name="Ahrendt S.R."/>
            <person name="Lipzen A."/>
            <person name="Sullivan W."/>
            <person name="Andreopoulos W.B."/>
            <person name="Clum A."/>
            <person name="Lindquist E."/>
            <person name="Daum C."/>
            <person name="Ramamoorthy G.K."/>
            <person name="Gryganskyi A."/>
            <person name="Culley D."/>
            <person name="Magnuson J.K."/>
            <person name="James T.Y."/>
            <person name="O'Malley M.A."/>
            <person name="Stajich J.E."/>
            <person name="Spatafora J.W."/>
            <person name="Visel A."/>
            <person name="Grigoriev I.V."/>
        </authorList>
    </citation>
    <scope>NUCLEOTIDE SEQUENCE [LARGE SCALE GENOMIC DNA]</scope>
    <source>
        <strain evidence="3 4">NRRL 3116</strain>
    </source>
</reference>
<name>A0A1Y2GEV7_9FUNG</name>
<dbReference type="SMART" id="SM01197">
    <property type="entry name" value="FANCL_C"/>
    <property type="match status" value="1"/>
</dbReference>
<dbReference type="RefSeq" id="XP_021878596.1">
    <property type="nucleotide sequence ID" value="XM_022025169.1"/>
</dbReference>
<dbReference type="GO" id="GO:0006513">
    <property type="term" value="P:protein monoubiquitination"/>
    <property type="evidence" value="ECO:0007669"/>
    <property type="project" value="TreeGrafter"/>
</dbReference>
<keyword evidence="1" id="KW-0862">Zinc</keyword>
<dbReference type="InterPro" id="IPR043003">
    <property type="entry name" value="FANCL_d3_sf"/>
</dbReference>
<dbReference type="GO" id="GO:0061630">
    <property type="term" value="F:ubiquitin protein ligase activity"/>
    <property type="evidence" value="ECO:0007669"/>
    <property type="project" value="TreeGrafter"/>
</dbReference>
<dbReference type="GO" id="GO:0008270">
    <property type="term" value="F:zinc ion binding"/>
    <property type="evidence" value="ECO:0007669"/>
    <property type="project" value="UniProtKB-KW"/>
</dbReference>
<dbReference type="SUPFAM" id="SSF57850">
    <property type="entry name" value="RING/U-box"/>
    <property type="match status" value="1"/>
</dbReference>
<sequence length="401" mass="45786">MQSFPLLLEWSTDPVMYHGFLSVMDRELEIWIELPYTANRRTETDNNIKSKSTTGQLRLFTANVGVIFGTDELQKILEGHEAQLQKKMDEASNMEEFLAELVDTLEAILSSKKTNAEQQRSLSYWTHVIKQLDALGWERVTNLNKDLSQAQIELSDASGRKHLLTVDFPPGYPAVPFNLKPLEIPEHDIQRLSQTLTSKSLSLNQENGLLAAVECAEKQLRDFTDFWDVMQDIDDKTWVVDPEKPTKADCMRRCVLGNHCTIQIVIDPTSPRSMPETRLIGPASSIESMRTKLYKNVSLWDKMKLPRENLEALLELPNGFPTPVTASKEEINIECGICYSFRYEGQIPDQLCSNIKCQQPFHRACLYDWLRNLTTTRQSFNTLFGVCPYCNETITTTAPRA</sequence>
<dbReference type="InterPro" id="IPR019162">
    <property type="entry name" value="FancL_WD-rpt_cont_dom"/>
</dbReference>
<dbReference type="InterPro" id="IPR013083">
    <property type="entry name" value="Znf_RING/FYVE/PHD"/>
</dbReference>
<comment type="caution">
    <text evidence="3">The sequence shown here is derived from an EMBL/GenBank/DDBJ whole genome shotgun (WGS) entry which is preliminary data.</text>
</comment>
<dbReference type="EMBL" id="MCFF01000036">
    <property type="protein sequence ID" value="ORZ08813.1"/>
    <property type="molecule type" value="Genomic_DNA"/>
</dbReference>
<dbReference type="InterPro" id="IPR043898">
    <property type="entry name" value="FANCL_d2"/>
</dbReference>
<dbReference type="Pfam" id="PF11793">
    <property type="entry name" value="FANCL_C"/>
    <property type="match status" value="1"/>
</dbReference>
<dbReference type="GO" id="GO:0036297">
    <property type="term" value="P:interstrand cross-link repair"/>
    <property type="evidence" value="ECO:0007669"/>
    <property type="project" value="InterPro"/>
</dbReference>
<dbReference type="Pfam" id="PF18891">
    <property type="entry name" value="FANCL_d3"/>
    <property type="match status" value="1"/>
</dbReference>
<dbReference type="PANTHER" id="PTHR13206:SF0">
    <property type="entry name" value="E3 UBIQUITIN-PROTEIN LIGASE FANCL"/>
    <property type="match status" value="1"/>
</dbReference>
<dbReference type="InterPro" id="IPR016135">
    <property type="entry name" value="UBQ-conjugating_enzyme/RWD"/>
</dbReference>
<gene>
    <name evidence="3" type="ORF">BCR41DRAFT_359065</name>
</gene>
<dbReference type="STRING" id="64571.A0A1Y2GEV7"/>
<evidence type="ECO:0000259" key="2">
    <source>
        <dbReference type="PROSITE" id="PS50089"/>
    </source>
</evidence>
<keyword evidence="1" id="KW-0863">Zinc-finger</keyword>
<dbReference type="Pfam" id="PF09765">
    <property type="entry name" value="FANCL_d1"/>
    <property type="match status" value="1"/>
</dbReference>
<dbReference type="CDD" id="cd23832">
    <property type="entry name" value="DRWD-C_FANCL"/>
    <property type="match status" value="1"/>
</dbReference>
<dbReference type="Gene3D" id="3.10.110.10">
    <property type="entry name" value="Ubiquitin Conjugating Enzyme"/>
    <property type="match status" value="1"/>
</dbReference>
<dbReference type="GO" id="GO:0043240">
    <property type="term" value="C:Fanconi anaemia nuclear complex"/>
    <property type="evidence" value="ECO:0007669"/>
    <property type="project" value="InterPro"/>
</dbReference>
<dbReference type="CDD" id="cd23831">
    <property type="entry name" value="DRWD-N_FANCL"/>
    <property type="match status" value="1"/>
</dbReference>
<protein>
    <submittedName>
        <fullName evidence="3">WD-repeat region-domain-containing protein</fullName>
    </submittedName>
</protein>
<evidence type="ECO:0000256" key="1">
    <source>
        <dbReference type="PROSITE-ProRule" id="PRU00175"/>
    </source>
</evidence>
<dbReference type="InterPro" id="IPR026850">
    <property type="entry name" value="FANCL_C"/>
</dbReference>
<feature type="domain" description="RING-type" evidence="2">
    <location>
        <begin position="335"/>
        <end position="391"/>
    </location>
</feature>
<dbReference type="GeneID" id="33567013"/>
<accession>A0A1Y2GEV7</accession>
<keyword evidence="4" id="KW-1185">Reference proteome</keyword>
<dbReference type="PANTHER" id="PTHR13206">
    <property type="entry name" value="UBIQUITIN LIGASE PROTEIN PHF9 FANCONI ANEMIA GROUP L PROTEIN"/>
    <property type="match status" value="1"/>
</dbReference>
<dbReference type="PROSITE" id="PS50089">
    <property type="entry name" value="ZF_RING_2"/>
    <property type="match status" value="1"/>
</dbReference>
<dbReference type="CDD" id="cd16490">
    <property type="entry name" value="RING-CH-C4HC3_FANCL"/>
    <property type="match status" value="1"/>
</dbReference>
<keyword evidence="1" id="KW-0479">Metal-binding</keyword>